<proteinExistence type="inferred from homology"/>
<reference evidence="8" key="1">
    <citation type="submission" date="2022-01" db="EMBL/GenBank/DDBJ databases">
        <authorList>
            <person name="King R."/>
        </authorList>
    </citation>
    <scope>NUCLEOTIDE SEQUENCE</scope>
</reference>
<name>A0A9P0MRD2_NEZVI</name>
<dbReference type="GO" id="GO:0005507">
    <property type="term" value="F:copper ion binding"/>
    <property type="evidence" value="ECO:0007669"/>
    <property type="project" value="InterPro"/>
</dbReference>
<evidence type="ECO:0000256" key="1">
    <source>
        <dbReference type="ARBA" id="ARBA00010609"/>
    </source>
</evidence>
<dbReference type="Proteomes" id="UP001152798">
    <property type="component" value="Chromosome 4"/>
</dbReference>
<dbReference type="Gene3D" id="2.60.40.420">
    <property type="entry name" value="Cupredoxins - blue copper proteins"/>
    <property type="match status" value="3"/>
</dbReference>
<keyword evidence="4" id="KW-0732">Signal</keyword>
<dbReference type="GO" id="GO:0006826">
    <property type="term" value="P:iron ion transport"/>
    <property type="evidence" value="ECO:0007669"/>
    <property type="project" value="TreeGrafter"/>
</dbReference>
<dbReference type="InterPro" id="IPR011707">
    <property type="entry name" value="Cu-oxidase-like_N"/>
</dbReference>
<dbReference type="InterPro" id="IPR045087">
    <property type="entry name" value="Cu-oxidase_fam"/>
</dbReference>
<evidence type="ECO:0000259" key="7">
    <source>
        <dbReference type="Pfam" id="PF07732"/>
    </source>
</evidence>
<dbReference type="OrthoDB" id="2121828at2759"/>
<evidence type="ECO:0000313" key="8">
    <source>
        <dbReference type="EMBL" id="CAH1400301.1"/>
    </source>
</evidence>
<evidence type="ECO:0000259" key="6">
    <source>
        <dbReference type="Pfam" id="PF07731"/>
    </source>
</evidence>
<dbReference type="CDD" id="cd13858">
    <property type="entry name" value="CuRO_1_tcLCC2_insect_like"/>
    <property type="match status" value="1"/>
</dbReference>
<evidence type="ECO:0000256" key="4">
    <source>
        <dbReference type="SAM" id="SignalP"/>
    </source>
</evidence>
<dbReference type="EMBL" id="OV725080">
    <property type="protein sequence ID" value="CAH1400301.1"/>
    <property type="molecule type" value="Genomic_DNA"/>
</dbReference>
<dbReference type="InterPro" id="IPR008972">
    <property type="entry name" value="Cupredoxin"/>
</dbReference>
<dbReference type="Pfam" id="PF07732">
    <property type="entry name" value="Cu-oxidase_3"/>
    <property type="match status" value="1"/>
</dbReference>
<sequence length="628" mass="72546">MIRSYHMLVILLIGFVKFELISALHEYRATEEDLSFLYCKRVCNGQPKNCYFKLFIERYSVLGGACLNCTFGTAGHCHKRQCVTANGRYRGMITVNRQLPAPSIQVCKGDRIIVDVMNLMHDATVSIHWHGIRQNGYPFFDGVPYVTQCPILPGTTFRYDFFVNDVGTFFYYSHIGVQKMDGVSGSLIVRDSYDSQSGLYDVDWPEHVIFVSDWYDRPASEYLPGYNHREMKQVPETFLINGKGLHYANDKDMVLPLAEFEVVEGKRFRFRLIGSIFSNCAAAVTFLDQKVLVISADGNLKFTPQLVDTVVLNSGDRFDVVLEANRPSGIYFISVTSTNKVHCNKIHQLAILRYKDNKVVDKPNYPPPPSNLGKQFNAVESNCDKSNSEMICISHLEGESNVPTKPDQSYYYLMVGLDFYYYYDEDLFDEGTYQPYNEWKYDTRFLSMINNVSFKLPEANLLSQFDEVEKLCTVDCPDMPNNKPCHCTKIYGLKNKDFYNLILYDNSDYTFMRHSFHLHGHNFHVIEQGVFPSREEKPKFLNQLMYRLREDEKSDISRKPQRDTITIPSRGYVLTRFYSDNPGYWLLHCNFGFHMDSGMAVVYKVGKNSELKPVPKQFPRCGNFLLKD</sequence>
<feature type="domain" description="Plastocyanin-like" evidence="6">
    <location>
        <begin position="469"/>
        <end position="607"/>
    </location>
</feature>
<dbReference type="AlphaFoldDB" id="A0A9P0MRD2"/>
<dbReference type="PROSITE" id="PS00079">
    <property type="entry name" value="MULTICOPPER_OXIDASE1"/>
    <property type="match status" value="1"/>
</dbReference>
<evidence type="ECO:0000256" key="3">
    <source>
        <dbReference type="ARBA" id="ARBA00023002"/>
    </source>
</evidence>
<accession>A0A9P0MRD2</accession>
<feature type="domain" description="Plastocyanin-like" evidence="5">
    <location>
        <begin position="207"/>
        <end position="356"/>
    </location>
</feature>
<dbReference type="InterPro" id="IPR011706">
    <property type="entry name" value="Cu-oxidase_C"/>
</dbReference>
<keyword evidence="3" id="KW-0560">Oxidoreductase</keyword>
<dbReference type="GO" id="GO:0005886">
    <property type="term" value="C:plasma membrane"/>
    <property type="evidence" value="ECO:0007669"/>
    <property type="project" value="TreeGrafter"/>
</dbReference>
<organism evidence="8 9">
    <name type="scientific">Nezara viridula</name>
    <name type="common">Southern green stink bug</name>
    <name type="synonym">Cimex viridulus</name>
    <dbReference type="NCBI Taxonomy" id="85310"/>
    <lineage>
        <taxon>Eukaryota</taxon>
        <taxon>Metazoa</taxon>
        <taxon>Ecdysozoa</taxon>
        <taxon>Arthropoda</taxon>
        <taxon>Hexapoda</taxon>
        <taxon>Insecta</taxon>
        <taxon>Pterygota</taxon>
        <taxon>Neoptera</taxon>
        <taxon>Paraneoptera</taxon>
        <taxon>Hemiptera</taxon>
        <taxon>Heteroptera</taxon>
        <taxon>Panheteroptera</taxon>
        <taxon>Pentatomomorpha</taxon>
        <taxon>Pentatomoidea</taxon>
        <taxon>Pentatomidae</taxon>
        <taxon>Pentatominae</taxon>
        <taxon>Nezara</taxon>
    </lineage>
</organism>
<dbReference type="PANTHER" id="PTHR11709:SF232">
    <property type="entry name" value="STRAW, ISOFORM G"/>
    <property type="match status" value="1"/>
</dbReference>
<feature type="signal peptide" evidence="4">
    <location>
        <begin position="1"/>
        <end position="23"/>
    </location>
</feature>
<dbReference type="InterPro" id="IPR001117">
    <property type="entry name" value="Cu-oxidase_2nd"/>
</dbReference>
<evidence type="ECO:0000259" key="5">
    <source>
        <dbReference type="Pfam" id="PF00394"/>
    </source>
</evidence>
<dbReference type="CDD" id="cd13905">
    <property type="entry name" value="CuRO_3_tcLLC2_insect_like"/>
    <property type="match status" value="1"/>
</dbReference>
<dbReference type="GO" id="GO:0016491">
    <property type="term" value="F:oxidoreductase activity"/>
    <property type="evidence" value="ECO:0007669"/>
    <property type="project" value="UniProtKB-KW"/>
</dbReference>
<dbReference type="CDD" id="cd13884">
    <property type="entry name" value="CuRO_2_tcLCC_insect_like"/>
    <property type="match status" value="1"/>
</dbReference>
<keyword evidence="2" id="KW-0479">Metal-binding</keyword>
<evidence type="ECO:0000313" key="9">
    <source>
        <dbReference type="Proteomes" id="UP001152798"/>
    </source>
</evidence>
<comment type="similarity">
    <text evidence="1">Belongs to the multicopper oxidase family.</text>
</comment>
<protein>
    <submittedName>
        <fullName evidence="8">Uncharacterized protein</fullName>
    </submittedName>
</protein>
<dbReference type="InterPro" id="IPR033138">
    <property type="entry name" value="Cu_oxidase_CS"/>
</dbReference>
<feature type="domain" description="Plastocyanin-like" evidence="7">
    <location>
        <begin position="81"/>
        <end position="192"/>
    </location>
</feature>
<dbReference type="FunFam" id="2.60.40.420:FF:000045">
    <property type="entry name" value="Laccase 2"/>
    <property type="match status" value="1"/>
</dbReference>
<dbReference type="PANTHER" id="PTHR11709">
    <property type="entry name" value="MULTI-COPPER OXIDASE"/>
    <property type="match status" value="1"/>
</dbReference>
<dbReference type="Pfam" id="PF00394">
    <property type="entry name" value="Cu-oxidase"/>
    <property type="match status" value="1"/>
</dbReference>
<gene>
    <name evidence="8" type="ORF">NEZAVI_LOCUS9574</name>
</gene>
<dbReference type="SUPFAM" id="SSF49503">
    <property type="entry name" value="Cupredoxins"/>
    <property type="match status" value="3"/>
</dbReference>
<feature type="chain" id="PRO_5040460271" evidence="4">
    <location>
        <begin position="24"/>
        <end position="628"/>
    </location>
</feature>
<dbReference type="Pfam" id="PF07731">
    <property type="entry name" value="Cu-oxidase_2"/>
    <property type="match status" value="1"/>
</dbReference>
<evidence type="ECO:0000256" key="2">
    <source>
        <dbReference type="ARBA" id="ARBA00022723"/>
    </source>
</evidence>
<keyword evidence="9" id="KW-1185">Reference proteome</keyword>